<keyword evidence="2" id="KW-1185">Reference proteome</keyword>
<protein>
    <submittedName>
        <fullName evidence="1">Uncharacterized protein</fullName>
    </submittedName>
</protein>
<name>A0ACC2Q6H8_9NEOP</name>
<organism evidence="1 2">
    <name type="scientific">Mythimna loreyi</name>
    <dbReference type="NCBI Taxonomy" id="667449"/>
    <lineage>
        <taxon>Eukaryota</taxon>
        <taxon>Metazoa</taxon>
        <taxon>Ecdysozoa</taxon>
        <taxon>Arthropoda</taxon>
        <taxon>Hexapoda</taxon>
        <taxon>Insecta</taxon>
        <taxon>Pterygota</taxon>
        <taxon>Neoptera</taxon>
        <taxon>Endopterygota</taxon>
        <taxon>Lepidoptera</taxon>
        <taxon>Glossata</taxon>
        <taxon>Ditrysia</taxon>
        <taxon>Noctuoidea</taxon>
        <taxon>Noctuidae</taxon>
        <taxon>Noctuinae</taxon>
        <taxon>Hadenini</taxon>
        <taxon>Mythimna</taxon>
    </lineage>
</organism>
<comment type="caution">
    <text evidence="1">The sequence shown here is derived from an EMBL/GenBank/DDBJ whole genome shotgun (WGS) entry which is preliminary data.</text>
</comment>
<dbReference type="EMBL" id="CM056803">
    <property type="protein sequence ID" value="KAJ8707559.1"/>
    <property type="molecule type" value="Genomic_DNA"/>
</dbReference>
<reference evidence="1" key="1">
    <citation type="submission" date="2023-03" db="EMBL/GenBank/DDBJ databases">
        <title>Chromosome-level genomes of two armyworms, Mythimna separata and Mythimna loreyi, provide insights into the biosynthesis and reception of sex pheromones.</title>
        <authorList>
            <person name="Zhao H."/>
        </authorList>
    </citation>
    <scope>NUCLEOTIDE SEQUENCE</scope>
    <source>
        <strain evidence="1">BeijingLab</strain>
    </source>
</reference>
<evidence type="ECO:0000313" key="1">
    <source>
        <dbReference type="EMBL" id="KAJ8707559.1"/>
    </source>
</evidence>
<gene>
    <name evidence="1" type="ORF">PYW08_010811</name>
</gene>
<sequence length="517" mass="58287">MDEICRLCCSTKFVNNDIFDEENALYLKLSLYLPIKVFKNDRLPQKVCDKCSCKVNDFYQFCNETIEVQNRLRSLFLLPGACIGDSVDLTLVKDSCSPPPVHAIHCERSTQTDSPDAPYDCNVLVQVKEEPKSVPSIKKEEDSYYNIESDHFDNASSGSDDISLISLKKKKGKKSVNGSVTEKKARKKKAIKDWGDLINSLPDATIAVVDQDDAGVALDGIKEELLDVKPPQLKDIDLYNCCICFTQCFSRTEALQHYRQHAAESSAGEPAAAPPPPDQEPPRCTRCRKAVARAEWAAHWARHWERDRRPYRCALCEKTFRDPHQILKHGLTHKYEAGAAAEPVNKRFVCDLCPEAFVYMRYLLSHRTRAHPEAAGRALALRCGVCARHFAHINSLRRHLRAHSGERNFLCNVCGKALSSREHLKFHIRIHTGYKPNVCKTCGKGFVKKCNLTLHERVHSGEKPHVCSHCGKAFSQRSTLVIHERYHSGARPYVCALCGRGFVAKGLLSMHLKTTCI</sequence>
<evidence type="ECO:0000313" key="2">
    <source>
        <dbReference type="Proteomes" id="UP001231649"/>
    </source>
</evidence>
<accession>A0ACC2Q6H8</accession>
<proteinExistence type="predicted"/>
<dbReference type="Proteomes" id="UP001231649">
    <property type="component" value="Chromosome 27"/>
</dbReference>